<comment type="similarity">
    <text evidence="11 12">Belongs to the TonB-dependent receptor family.</text>
</comment>
<comment type="subcellular location">
    <subcellularLocation>
        <location evidence="1 11">Cell outer membrane</location>
        <topology evidence="1 11">Multi-pass membrane protein</topology>
    </subcellularLocation>
</comment>
<keyword evidence="9 11" id="KW-0472">Membrane</keyword>
<dbReference type="RefSeq" id="WP_425266465.1">
    <property type="nucleotide sequence ID" value="NZ_QJJM01000004.1"/>
</dbReference>
<name>A0A2V3VAF8_9SPHN</name>
<dbReference type="Pfam" id="PF07715">
    <property type="entry name" value="Plug"/>
    <property type="match status" value="1"/>
</dbReference>
<dbReference type="Proteomes" id="UP000248014">
    <property type="component" value="Unassembled WGS sequence"/>
</dbReference>
<proteinExistence type="inferred from homology"/>
<dbReference type="AlphaFoldDB" id="A0A2V3VAF8"/>
<dbReference type="Pfam" id="PF00593">
    <property type="entry name" value="TonB_dep_Rec_b-barrel"/>
    <property type="match status" value="1"/>
</dbReference>
<protein>
    <submittedName>
        <fullName evidence="16">Outer membrane receptor protein involved in Fe transport</fullName>
    </submittedName>
</protein>
<evidence type="ECO:0000259" key="15">
    <source>
        <dbReference type="Pfam" id="PF07715"/>
    </source>
</evidence>
<sequence length="817" mass="88561">MMTKKLFRATLLGATMLMGMGTAPAFAQDAGGDAAQDSEQESGSNVIVVTATRRATSLQDVPINISAIGAEQLADQRLNDIRDLGAFTPGITITDTGPRGAGTIVMRGLSADDSSTFADNSNNAIGIYLGEVPLYFDFKLIDMERVEVLLGPQGTLYGLGTLAGALRYIPARPDSTKVSGSAHVRAFAMEQSQDIGHVIDATINLPIISDRLAFRSATGYFYDPGFIDYPFTVQQIGVSLPQPGPASNPLGTPAQRAANLRRQKDVNFGKTFTTRNQLGLTLENLNAYLTYAFQEVRTDGRQANGGGVLGEGRYEGPWRVLEPTTRRAHLVSLEVEAQLGEIAQLVSSSGYTKTTNKGSVDVTDLLLDLDYGYEGFPAFTGFTRSRARTTQFNQELRLVSTHGGPFSWVLGGFYNELKTRNSYREFIPGFAASPTGQAFGVIPNADDNEYASFGRSTVKERAVFGEVTFKVTPEWQITGGLRYYGYDLDRIGGSTLPYFDGPVASDDDIPSSSGTASASGFVYKANTSYKITDSTLVYLTYSTGYRIGGANTGAAPCVLPLNLNQQNICALPEELFYGPDETENFELGVRAGFFDNKLNMNLSIFQVNWDGIQLASATQFGGIGILTNGGTARNRGLDYSFTAQITPEFSLRGNYSYLDAQLTSDVPSLLQIRASQNERARPKFVRVGVFDGDRLPGSAKHSGSLAADYRVPVGDNGELNLNWTATYTGNILSRVGNRGFGETLPDYLTHRAAITYRLGNSYEVSLFANNITNQYAVTGISNDRSRFGFVNGGVISRYYGRSVLTPRVIGIEARYSF</sequence>
<keyword evidence="8 12" id="KW-0798">TonB box</keyword>
<keyword evidence="16" id="KW-0675">Receptor</keyword>
<gene>
    <name evidence="16" type="ORF">C7451_104234</name>
</gene>
<keyword evidence="4" id="KW-0410">Iron transport</keyword>
<evidence type="ECO:0000256" key="8">
    <source>
        <dbReference type="ARBA" id="ARBA00023077"/>
    </source>
</evidence>
<evidence type="ECO:0000256" key="1">
    <source>
        <dbReference type="ARBA" id="ARBA00004571"/>
    </source>
</evidence>
<keyword evidence="6" id="KW-0408">Iron</keyword>
<dbReference type="PANTHER" id="PTHR32552:SF81">
    <property type="entry name" value="TONB-DEPENDENT OUTER MEMBRANE RECEPTOR"/>
    <property type="match status" value="1"/>
</dbReference>
<evidence type="ECO:0000256" key="6">
    <source>
        <dbReference type="ARBA" id="ARBA00023004"/>
    </source>
</evidence>
<keyword evidence="5 11" id="KW-0812">Transmembrane</keyword>
<feature type="signal peptide" evidence="13">
    <location>
        <begin position="1"/>
        <end position="27"/>
    </location>
</feature>
<evidence type="ECO:0000256" key="2">
    <source>
        <dbReference type="ARBA" id="ARBA00022448"/>
    </source>
</evidence>
<evidence type="ECO:0000313" key="17">
    <source>
        <dbReference type="Proteomes" id="UP000248014"/>
    </source>
</evidence>
<evidence type="ECO:0000256" key="5">
    <source>
        <dbReference type="ARBA" id="ARBA00022692"/>
    </source>
</evidence>
<keyword evidence="3 11" id="KW-1134">Transmembrane beta strand</keyword>
<evidence type="ECO:0000313" key="16">
    <source>
        <dbReference type="EMBL" id="PXW77738.1"/>
    </source>
</evidence>
<keyword evidence="2 11" id="KW-0813">Transport</keyword>
<keyword evidence="13" id="KW-0732">Signal</keyword>
<evidence type="ECO:0000256" key="7">
    <source>
        <dbReference type="ARBA" id="ARBA00023065"/>
    </source>
</evidence>
<evidence type="ECO:0000256" key="4">
    <source>
        <dbReference type="ARBA" id="ARBA00022496"/>
    </source>
</evidence>
<dbReference type="EMBL" id="QJJM01000004">
    <property type="protein sequence ID" value="PXW77738.1"/>
    <property type="molecule type" value="Genomic_DNA"/>
</dbReference>
<feature type="chain" id="PRO_5016112874" evidence="13">
    <location>
        <begin position="28"/>
        <end position="817"/>
    </location>
</feature>
<evidence type="ECO:0000259" key="14">
    <source>
        <dbReference type="Pfam" id="PF00593"/>
    </source>
</evidence>
<dbReference type="InterPro" id="IPR012910">
    <property type="entry name" value="Plug_dom"/>
</dbReference>
<evidence type="ECO:0000256" key="9">
    <source>
        <dbReference type="ARBA" id="ARBA00023136"/>
    </source>
</evidence>
<evidence type="ECO:0000256" key="13">
    <source>
        <dbReference type="SAM" id="SignalP"/>
    </source>
</evidence>
<keyword evidence="7" id="KW-0406">Ion transport</keyword>
<reference evidence="16 17" key="1">
    <citation type="submission" date="2018-05" db="EMBL/GenBank/DDBJ databases">
        <title>Genomic Encyclopedia of Type Strains, Phase IV (KMG-IV): sequencing the most valuable type-strain genomes for metagenomic binning, comparative biology and taxonomic classification.</title>
        <authorList>
            <person name="Goeker M."/>
        </authorList>
    </citation>
    <scope>NUCLEOTIDE SEQUENCE [LARGE SCALE GENOMIC DNA]</scope>
    <source>
        <strain evidence="16 17">DSM 3183</strain>
    </source>
</reference>
<dbReference type="GO" id="GO:0006826">
    <property type="term" value="P:iron ion transport"/>
    <property type="evidence" value="ECO:0007669"/>
    <property type="project" value="UniProtKB-KW"/>
</dbReference>
<accession>A0A2V3VAF8</accession>
<comment type="caution">
    <text evidence="16">The sequence shown here is derived from an EMBL/GenBank/DDBJ whole genome shotgun (WGS) entry which is preliminary data.</text>
</comment>
<dbReference type="InterPro" id="IPR039426">
    <property type="entry name" value="TonB-dep_rcpt-like"/>
</dbReference>
<dbReference type="InterPro" id="IPR000531">
    <property type="entry name" value="Beta-barrel_TonB"/>
</dbReference>
<dbReference type="Gene3D" id="2.40.170.20">
    <property type="entry name" value="TonB-dependent receptor, beta-barrel domain"/>
    <property type="match status" value="1"/>
</dbReference>
<evidence type="ECO:0000256" key="3">
    <source>
        <dbReference type="ARBA" id="ARBA00022452"/>
    </source>
</evidence>
<evidence type="ECO:0000256" key="10">
    <source>
        <dbReference type="ARBA" id="ARBA00023237"/>
    </source>
</evidence>
<evidence type="ECO:0000256" key="12">
    <source>
        <dbReference type="RuleBase" id="RU003357"/>
    </source>
</evidence>
<keyword evidence="17" id="KW-1185">Reference proteome</keyword>
<evidence type="ECO:0000256" key="11">
    <source>
        <dbReference type="PROSITE-ProRule" id="PRU01360"/>
    </source>
</evidence>
<feature type="domain" description="TonB-dependent receptor-like beta-barrel" evidence="14">
    <location>
        <begin position="220"/>
        <end position="771"/>
    </location>
</feature>
<dbReference type="PROSITE" id="PS52016">
    <property type="entry name" value="TONB_DEPENDENT_REC_3"/>
    <property type="match status" value="1"/>
</dbReference>
<dbReference type="SUPFAM" id="SSF56935">
    <property type="entry name" value="Porins"/>
    <property type="match status" value="1"/>
</dbReference>
<keyword evidence="10 11" id="KW-0998">Cell outer membrane</keyword>
<organism evidence="16 17">
    <name type="scientific">Blastomonas natatoria</name>
    <dbReference type="NCBI Taxonomy" id="34015"/>
    <lineage>
        <taxon>Bacteria</taxon>
        <taxon>Pseudomonadati</taxon>
        <taxon>Pseudomonadota</taxon>
        <taxon>Alphaproteobacteria</taxon>
        <taxon>Sphingomonadales</taxon>
        <taxon>Sphingomonadaceae</taxon>
        <taxon>Blastomonas</taxon>
    </lineage>
</organism>
<dbReference type="InterPro" id="IPR036942">
    <property type="entry name" value="Beta-barrel_TonB_sf"/>
</dbReference>
<dbReference type="GO" id="GO:0009279">
    <property type="term" value="C:cell outer membrane"/>
    <property type="evidence" value="ECO:0007669"/>
    <property type="project" value="UniProtKB-SubCell"/>
</dbReference>
<feature type="domain" description="TonB-dependent receptor plug" evidence="15">
    <location>
        <begin position="58"/>
        <end position="165"/>
    </location>
</feature>
<dbReference type="PANTHER" id="PTHR32552">
    <property type="entry name" value="FERRICHROME IRON RECEPTOR-RELATED"/>
    <property type="match status" value="1"/>
</dbReference>